<keyword evidence="4" id="KW-1185">Reference proteome</keyword>
<name>A0ABV9NQD5_9BACI</name>
<comment type="similarity">
    <text evidence="1">Belongs to the glycosyltransferase 2 family.</text>
</comment>
<sequence length="325" mass="37084">MNPLVSVGVAVYNAEATIVECLKSILNQSYYNLEIIIIDDGSTDRSLDLITEMARCDNRIFTKSQSNQGLSKVRQLLIQEATGSYITFVDHDDIVSCTFVETLVSQTIEHDADLAVCETKPFYKSIEMNELYQIADSPRCLESGEALKQYMSGELGGYVLYGKLFKTTILSKIAFPAGDYQDAITMPEILHRANKIIYIPKVLHYNRVHENSVTANIEANLIKRLQIKNIYFHNVELFKQYYPYLLDELELHYFNSLFGIVNEAIMKDRNSVLEKELRFLLKNSLPIIIRHPSFALKRKLLIVAYCVKPKLATSIGSPFFRGKLT</sequence>
<proteinExistence type="inferred from homology"/>
<organism evidence="3 4">
    <name type="scientific">Bacillus daqingensis</name>
    <dbReference type="NCBI Taxonomy" id="872396"/>
    <lineage>
        <taxon>Bacteria</taxon>
        <taxon>Bacillati</taxon>
        <taxon>Bacillota</taxon>
        <taxon>Bacilli</taxon>
        <taxon>Bacillales</taxon>
        <taxon>Bacillaceae</taxon>
        <taxon>Bacillus</taxon>
    </lineage>
</organism>
<dbReference type="Gene3D" id="3.90.550.10">
    <property type="entry name" value="Spore Coat Polysaccharide Biosynthesis Protein SpsA, Chain A"/>
    <property type="match status" value="1"/>
</dbReference>
<accession>A0ABV9NQD5</accession>
<protein>
    <submittedName>
        <fullName evidence="3">Glycosyltransferase family 2 protein</fullName>
    </submittedName>
</protein>
<comment type="caution">
    <text evidence="3">The sequence shown here is derived from an EMBL/GenBank/DDBJ whole genome shotgun (WGS) entry which is preliminary data.</text>
</comment>
<dbReference type="Proteomes" id="UP001595896">
    <property type="component" value="Unassembled WGS sequence"/>
</dbReference>
<evidence type="ECO:0000313" key="4">
    <source>
        <dbReference type="Proteomes" id="UP001595896"/>
    </source>
</evidence>
<dbReference type="EMBL" id="JBHSGK010000003">
    <property type="protein sequence ID" value="MFC4735422.1"/>
    <property type="molecule type" value="Genomic_DNA"/>
</dbReference>
<dbReference type="CDD" id="cd00761">
    <property type="entry name" value="Glyco_tranf_GTA_type"/>
    <property type="match status" value="1"/>
</dbReference>
<dbReference type="InterPro" id="IPR029044">
    <property type="entry name" value="Nucleotide-diphossugar_trans"/>
</dbReference>
<gene>
    <name evidence="3" type="ORF">ACFO4L_02380</name>
</gene>
<evidence type="ECO:0000256" key="1">
    <source>
        <dbReference type="ARBA" id="ARBA00006739"/>
    </source>
</evidence>
<dbReference type="PANTHER" id="PTHR22916">
    <property type="entry name" value="GLYCOSYLTRANSFERASE"/>
    <property type="match status" value="1"/>
</dbReference>
<dbReference type="SUPFAM" id="SSF53448">
    <property type="entry name" value="Nucleotide-diphospho-sugar transferases"/>
    <property type="match status" value="1"/>
</dbReference>
<dbReference type="PANTHER" id="PTHR22916:SF3">
    <property type="entry name" value="UDP-GLCNAC:BETAGAL BETA-1,3-N-ACETYLGLUCOSAMINYLTRANSFERASE-LIKE PROTEIN 1"/>
    <property type="match status" value="1"/>
</dbReference>
<reference evidence="4" key="1">
    <citation type="journal article" date="2019" name="Int. J. Syst. Evol. Microbiol.">
        <title>The Global Catalogue of Microorganisms (GCM) 10K type strain sequencing project: providing services to taxonomists for standard genome sequencing and annotation.</title>
        <authorList>
            <consortium name="The Broad Institute Genomics Platform"/>
            <consortium name="The Broad Institute Genome Sequencing Center for Infectious Disease"/>
            <person name="Wu L."/>
            <person name="Ma J."/>
        </authorList>
    </citation>
    <scope>NUCLEOTIDE SEQUENCE [LARGE SCALE GENOMIC DNA]</scope>
    <source>
        <strain evidence="4">JCM 12165</strain>
    </source>
</reference>
<evidence type="ECO:0000313" key="3">
    <source>
        <dbReference type="EMBL" id="MFC4735422.1"/>
    </source>
</evidence>
<dbReference type="RefSeq" id="WP_377908045.1">
    <property type="nucleotide sequence ID" value="NZ_JBHSGK010000003.1"/>
</dbReference>
<feature type="domain" description="Glycosyltransferase 2-like" evidence="2">
    <location>
        <begin position="6"/>
        <end position="125"/>
    </location>
</feature>
<dbReference type="InterPro" id="IPR001173">
    <property type="entry name" value="Glyco_trans_2-like"/>
</dbReference>
<dbReference type="Pfam" id="PF00535">
    <property type="entry name" value="Glycos_transf_2"/>
    <property type="match status" value="1"/>
</dbReference>
<evidence type="ECO:0000259" key="2">
    <source>
        <dbReference type="Pfam" id="PF00535"/>
    </source>
</evidence>